<organism evidence="2 3">
    <name type="scientific">Paxillus rubicundulus Ve08.2h10</name>
    <dbReference type="NCBI Taxonomy" id="930991"/>
    <lineage>
        <taxon>Eukaryota</taxon>
        <taxon>Fungi</taxon>
        <taxon>Dikarya</taxon>
        <taxon>Basidiomycota</taxon>
        <taxon>Agaricomycotina</taxon>
        <taxon>Agaricomycetes</taxon>
        <taxon>Agaricomycetidae</taxon>
        <taxon>Boletales</taxon>
        <taxon>Paxilineae</taxon>
        <taxon>Paxillaceae</taxon>
        <taxon>Paxillus</taxon>
    </lineage>
</organism>
<dbReference type="Proteomes" id="UP000054538">
    <property type="component" value="Unassembled WGS sequence"/>
</dbReference>
<evidence type="ECO:0000313" key="2">
    <source>
        <dbReference type="EMBL" id="KIK92412.1"/>
    </source>
</evidence>
<protein>
    <submittedName>
        <fullName evidence="2">Uncharacterized protein</fullName>
    </submittedName>
</protein>
<gene>
    <name evidence="2" type="ORF">PAXRUDRAFT_147392</name>
</gene>
<proteinExistence type="predicted"/>
<sequence>MPSNHPETVLLPVDLGSVNDYDPTIFPLARVEGKGSLYTGHLFLQATLDEMLKIRELCKEQTSNRELLRDTKAQYDDLMRQKVRLEREQKSLNPFKLFALHRAKRLFIDAGRELYISTRTTSERMKRALLSMASADVMSTEGESIAKDSRIVGISVELNGTLTEETTAFFEETASILACSGDPFADPSPTSRDDDQSSTVESTIDPMEALSSARSSLSVTSPTSPRSSASINYFNVNYNYSTSVLNSNSSTSGLTINSGGSRNSGCKCDRCSTSSTS</sequence>
<dbReference type="InParanoid" id="A0A0D0D6I2"/>
<evidence type="ECO:0000256" key="1">
    <source>
        <dbReference type="SAM" id="MobiDB-lite"/>
    </source>
</evidence>
<dbReference type="HOGENOM" id="CLU_082784_0_0_1"/>
<reference evidence="2 3" key="1">
    <citation type="submission" date="2014-04" db="EMBL/GenBank/DDBJ databases">
        <authorList>
            <consortium name="DOE Joint Genome Institute"/>
            <person name="Kuo A."/>
            <person name="Kohler A."/>
            <person name="Jargeat P."/>
            <person name="Nagy L.G."/>
            <person name="Floudas D."/>
            <person name="Copeland A."/>
            <person name="Barry K.W."/>
            <person name="Cichocki N."/>
            <person name="Veneault-Fourrey C."/>
            <person name="LaButti K."/>
            <person name="Lindquist E.A."/>
            <person name="Lipzen A."/>
            <person name="Lundell T."/>
            <person name="Morin E."/>
            <person name="Murat C."/>
            <person name="Sun H."/>
            <person name="Tunlid A."/>
            <person name="Henrissat B."/>
            <person name="Grigoriev I.V."/>
            <person name="Hibbett D.S."/>
            <person name="Martin F."/>
            <person name="Nordberg H.P."/>
            <person name="Cantor M.N."/>
            <person name="Hua S.X."/>
        </authorList>
    </citation>
    <scope>NUCLEOTIDE SEQUENCE [LARGE SCALE GENOMIC DNA]</scope>
    <source>
        <strain evidence="2 3">Ve08.2h10</strain>
    </source>
</reference>
<dbReference type="EMBL" id="KN825283">
    <property type="protein sequence ID" value="KIK92412.1"/>
    <property type="molecule type" value="Genomic_DNA"/>
</dbReference>
<name>A0A0D0D6I2_9AGAM</name>
<keyword evidence="3" id="KW-1185">Reference proteome</keyword>
<feature type="region of interest" description="Disordered" evidence="1">
    <location>
        <begin position="181"/>
        <end position="202"/>
    </location>
</feature>
<evidence type="ECO:0000313" key="3">
    <source>
        <dbReference type="Proteomes" id="UP000054538"/>
    </source>
</evidence>
<dbReference type="AlphaFoldDB" id="A0A0D0D6I2"/>
<accession>A0A0D0D6I2</accession>
<reference evidence="3" key="2">
    <citation type="submission" date="2015-01" db="EMBL/GenBank/DDBJ databases">
        <title>Evolutionary Origins and Diversification of the Mycorrhizal Mutualists.</title>
        <authorList>
            <consortium name="DOE Joint Genome Institute"/>
            <consortium name="Mycorrhizal Genomics Consortium"/>
            <person name="Kohler A."/>
            <person name="Kuo A."/>
            <person name="Nagy L.G."/>
            <person name="Floudas D."/>
            <person name="Copeland A."/>
            <person name="Barry K.W."/>
            <person name="Cichocki N."/>
            <person name="Veneault-Fourrey C."/>
            <person name="LaButti K."/>
            <person name="Lindquist E.A."/>
            <person name="Lipzen A."/>
            <person name="Lundell T."/>
            <person name="Morin E."/>
            <person name="Murat C."/>
            <person name="Riley R."/>
            <person name="Ohm R."/>
            <person name="Sun H."/>
            <person name="Tunlid A."/>
            <person name="Henrissat B."/>
            <person name="Grigoriev I.V."/>
            <person name="Hibbett D.S."/>
            <person name="Martin F."/>
        </authorList>
    </citation>
    <scope>NUCLEOTIDE SEQUENCE [LARGE SCALE GENOMIC DNA]</scope>
    <source>
        <strain evidence="3">Ve08.2h10</strain>
    </source>
</reference>
<dbReference type="OrthoDB" id="2685245at2759"/>